<protein>
    <submittedName>
        <fullName evidence="1">Uncharacterized protein</fullName>
    </submittedName>
</protein>
<accession>A0A3Q1H110</accession>
<dbReference type="AlphaFoldDB" id="A0A3Q1H110"/>
<name>A0A3Q1H110_ANATE</name>
<evidence type="ECO:0000313" key="1">
    <source>
        <dbReference type="Ensembl" id="ENSATEP00000000855.1"/>
    </source>
</evidence>
<dbReference type="OrthoDB" id="4843387at2759"/>
<reference evidence="1" key="3">
    <citation type="submission" date="2025-09" db="UniProtKB">
        <authorList>
            <consortium name="Ensembl"/>
        </authorList>
    </citation>
    <scope>IDENTIFICATION</scope>
</reference>
<dbReference type="GO" id="GO:0003676">
    <property type="term" value="F:nucleic acid binding"/>
    <property type="evidence" value="ECO:0007669"/>
    <property type="project" value="InterPro"/>
</dbReference>
<reference evidence="1" key="1">
    <citation type="submission" date="2021-04" db="EMBL/GenBank/DDBJ databases">
        <authorList>
            <consortium name="Wellcome Sanger Institute Data Sharing"/>
        </authorList>
    </citation>
    <scope>NUCLEOTIDE SEQUENCE [LARGE SCALE GENOMIC DNA]</scope>
</reference>
<proteinExistence type="predicted"/>
<reference evidence="1" key="2">
    <citation type="submission" date="2025-08" db="UniProtKB">
        <authorList>
            <consortium name="Ensembl"/>
        </authorList>
    </citation>
    <scope>IDENTIFICATION</scope>
</reference>
<dbReference type="Ensembl" id="ENSATET00000000871.2">
    <property type="protein sequence ID" value="ENSATEP00000000855.1"/>
    <property type="gene ID" value="ENSATEG00000000630.2"/>
</dbReference>
<dbReference type="InterPro" id="IPR036397">
    <property type="entry name" value="RNaseH_sf"/>
</dbReference>
<dbReference type="Proteomes" id="UP000265040">
    <property type="component" value="Chromosome 21"/>
</dbReference>
<organism evidence="1 2">
    <name type="scientific">Anabas testudineus</name>
    <name type="common">Climbing perch</name>
    <name type="synonym">Anthias testudineus</name>
    <dbReference type="NCBI Taxonomy" id="64144"/>
    <lineage>
        <taxon>Eukaryota</taxon>
        <taxon>Metazoa</taxon>
        <taxon>Chordata</taxon>
        <taxon>Craniata</taxon>
        <taxon>Vertebrata</taxon>
        <taxon>Euteleostomi</taxon>
        <taxon>Actinopterygii</taxon>
        <taxon>Neopterygii</taxon>
        <taxon>Teleostei</taxon>
        <taxon>Neoteleostei</taxon>
        <taxon>Acanthomorphata</taxon>
        <taxon>Anabantaria</taxon>
        <taxon>Anabantiformes</taxon>
        <taxon>Anabantoidei</taxon>
        <taxon>Anabantidae</taxon>
        <taxon>Anabas</taxon>
    </lineage>
</organism>
<dbReference type="InParanoid" id="A0A3Q1H110"/>
<keyword evidence="2" id="KW-1185">Reference proteome</keyword>
<dbReference type="Gene3D" id="3.30.420.10">
    <property type="entry name" value="Ribonuclease H-like superfamily/Ribonuclease H"/>
    <property type="match status" value="1"/>
</dbReference>
<evidence type="ECO:0000313" key="2">
    <source>
        <dbReference type="Proteomes" id="UP000265040"/>
    </source>
</evidence>
<sequence>MHIKWTLDDQNQDLSNVQIQGEIIQDRVHEKTEHTCLISNISLKHGGGNVIMWGCFSNGRVGNLYSINITHNITHVCTAFLIDLKFSFLSKTRKSKGTQNIVNCGV</sequence>